<feature type="domain" description="26S proteasome non-ATPase regulatory subunit 1/RPN2 N-terminal" evidence="9">
    <location>
        <begin position="5"/>
        <end position="113"/>
    </location>
</feature>
<feature type="compositionally biased region" description="Basic and acidic residues" evidence="7">
    <location>
        <begin position="967"/>
        <end position="977"/>
    </location>
</feature>
<organism evidence="10 11">
    <name type="scientific">Curvularia clavata</name>
    <dbReference type="NCBI Taxonomy" id="95742"/>
    <lineage>
        <taxon>Eukaryota</taxon>
        <taxon>Fungi</taxon>
        <taxon>Dikarya</taxon>
        <taxon>Ascomycota</taxon>
        <taxon>Pezizomycotina</taxon>
        <taxon>Dothideomycetes</taxon>
        <taxon>Pleosporomycetidae</taxon>
        <taxon>Pleosporales</taxon>
        <taxon>Pleosporineae</taxon>
        <taxon>Pleosporaceae</taxon>
        <taxon>Curvularia</taxon>
    </lineage>
</organism>
<keyword evidence="11" id="KW-1185">Reference proteome</keyword>
<comment type="function">
    <text evidence="1 6">Acts as a regulatory subunit of the 26S proteasome which is involved in the ATP-dependent degradation of ubiquitinated proteins.</text>
</comment>
<name>A0A9Q8ZFE7_CURCL</name>
<feature type="compositionally biased region" description="Basic and acidic residues" evidence="7">
    <location>
        <begin position="906"/>
        <end position="918"/>
    </location>
</feature>
<feature type="region of interest" description="Disordered" evidence="7">
    <location>
        <begin position="118"/>
        <end position="137"/>
    </location>
</feature>
<evidence type="ECO:0000313" key="11">
    <source>
        <dbReference type="Proteomes" id="UP001056012"/>
    </source>
</evidence>
<feature type="compositionally biased region" description="Basic and acidic residues" evidence="7">
    <location>
        <begin position="361"/>
        <end position="370"/>
    </location>
</feature>
<feature type="region of interest" description="Disordered" evidence="7">
    <location>
        <begin position="361"/>
        <end position="404"/>
    </location>
</feature>
<feature type="compositionally biased region" description="Basic and acidic residues" evidence="7">
    <location>
        <begin position="985"/>
        <end position="994"/>
    </location>
</feature>
<reference evidence="10" key="1">
    <citation type="submission" date="2021-12" db="EMBL/GenBank/DDBJ databases">
        <title>Curvularia clavata genome.</title>
        <authorList>
            <person name="Cao Y."/>
        </authorList>
    </citation>
    <scope>NUCLEOTIDE SEQUENCE</scope>
    <source>
        <strain evidence="10">Yc1106</strain>
    </source>
</reference>
<dbReference type="GO" id="GO:0005634">
    <property type="term" value="C:nucleus"/>
    <property type="evidence" value="ECO:0007669"/>
    <property type="project" value="TreeGrafter"/>
</dbReference>
<dbReference type="VEuPathDB" id="FungiDB:yc1106_09650"/>
<feature type="compositionally biased region" description="Low complexity" evidence="7">
    <location>
        <begin position="1070"/>
        <end position="1083"/>
    </location>
</feature>
<dbReference type="PIRSF" id="PIRSF015947">
    <property type="entry name" value="26S_Psome_Rpn2"/>
    <property type="match status" value="1"/>
</dbReference>
<dbReference type="FunFam" id="1.25.10.10:FF:000017">
    <property type="entry name" value="26S proteasome non-ATPase regulatory subunit 1"/>
    <property type="match status" value="1"/>
</dbReference>
<dbReference type="InterPro" id="IPR048570">
    <property type="entry name" value="PSMD1_RPN2_N"/>
</dbReference>
<protein>
    <recommendedName>
        <fullName evidence="3 6">26S proteasome regulatory subunit RPN2</fullName>
    </recommendedName>
</protein>
<evidence type="ECO:0000256" key="1">
    <source>
        <dbReference type="ARBA" id="ARBA00002187"/>
    </source>
</evidence>
<feature type="region of interest" description="Disordered" evidence="7">
    <location>
        <begin position="159"/>
        <end position="192"/>
    </location>
</feature>
<dbReference type="InterPro" id="IPR040623">
    <property type="entry name" value="RPN2_C"/>
</dbReference>
<evidence type="ECO:0000256" key="4">
    <source>
        <dbReference type="ARBA" id="ARBA00022737"/>
    </source>
</evidence>
<dbReference type="OrthoDB" id="261572at2759"/>
<evidence type="ECO:0000256" key="5">
    <source>
        <dbReference type="ARBA" id="ARBA00022942"/>
    </source>
</evidence>
<keyword evidence="5 6" id="KW-0647">Proteasome</keyword>
<accession>A0A9Q8ZFE7</accession>
<dbReference type="Pfam" id="PF01851">
    <property type="entry name" value="PC_rep"/>
    <property type="match status" value="2"/>
</dbReference>
<dbReference type="Gene3D" id="1.25.10.10">
    <property type="entry name" value="Leucine-rich Repeat Variant"/>
    <property type="match status" value="1"/>
</dbReference>
<dbReference type="GO" id="GO:0043161">
    <property type="term" value="P:proteasome-mediated ubiquitin-dependent protein catabolic process"/>
    <property type="evidence" value="ECO:0007669"/>
    <property type="project" value="TreeGrafter"/>
</dbReference>
<dbReference type="GO" id="GO:0034515">
    <property type="term" value="C:proteasome storage granule"/>
    <property type="evidence" value="ECO:0007669"/>
    <property type="project" value="TreeGrafter"/>
</dbReference>
<feature type="domain" description="26S proteasome regulatory subunit RPN2 C-terminal" evidence="8">
    <location>
        <begin position="875"/>
        <end position="1062"/>
    </location>
</feature>
<feature type="compositionally biased region" description="Basic and acidic residues" evidence="7">
    <location>
        <begin position="394"/>
        <end position="404"/>
    </location>
</feature>
<dbReference type="SUPFAM" id="SSF48371">
    <property type="entry name" value="ARM repeat"/>
    <property type="match status" value="1"/>
</dbReference>
<comment type="similarity">
    <text evidence="2 6">Belongs to the proteasome subunit S1 family.</text>
</comment>
<gene>
    <name evidence="10" type="ORF">yc1106_09650</name>
</gene>
<evidence type="ECO:0000313" key="10">
    <source>
        <dbReference type="EMBL" id="USP82376.1"/>
    </source>
</evidence>
<feature type="compositionally biased region" description="Polar residues" evidence="7">
    <location>
        <begin position="120"/>
        <end position="129"/>
    </location>
</feature>
<feature type="compositionally biased region" description="Basic and acidic residues" evidence="7">
    <location>
        <begin position="935"/>
        <end position="948"/>
    </location>
</feature>
<evidence type="ECO:0000256" key="2">
    <source>
        <dbReference type="ARBA" id="ARBA00006308"/>
    </source>
</evidence>
<feature type="region of interest" description="Disordered" evidence="7">
    <location>
        <begin position="1068"/>
        <end position="1129"/>
    </location>
</feature>
<dbReference type="Pfam" id="PF13646">
    <property type="entry name" value="HEAT_2"/>
    <property type="match status" value="1"/>
</dbReference>
<dbReference type="GO" id="GO:0008540">
    <property type="term" value="C:proteasome regulatory particle, base subcomplex"/>
    <property type="evidence" value="ECO:0007669"/>
    <property type="project" value="UniProtKB-UniRule"/>
</dbReference>
<evidence type="ECO:0000256" key="6">
    <source>
        <dbReference type="PIRNR" id="PIRNR015947"/>
    </source>
</evidence>
<evidence type="ECO:0000259" key="9">
    <source>
        <dbReference type="Pfam" id="PF21505"/>
    </source>
</evidence>
<dbReference type="InterPro" id="IPR016024">
    <property type="entry name" value="ARM-type_fold"/>
</dbReference>
<dbReference type="Proteomes" id="UP001056012">
    <property type="component" value="Chromosome 8"/>
</dbReference>
<dbReference type="InterPro" id="IPR002015">
    <property type="entry name" value="Proteasome/cyclosome_rpt"/>
</dbReference>
<dbReference type="PANTHER" id="PTHR10943">
    <property type="entry name" value="26S PROTEASOME NON-ATPASE REGULATORY SUBUNIT"/>
    <property type="match status" value="1"/>
</dbReference>
<dbReference type="GO" id="GO:0030234">
    <property type="term" value="F:enzyme regulator activity"/>
    <property type="evidence" value="ECO:0007669"/>
    <property type="project" value="UniProtKB-UniRule"/>
</dbReference>
<evidence type="ECO:0000256" key="3">
    <source>
        <dbReference type="ARBA" id="ARBA00015684"/>
    </source>
</evidence>
<dbReference type="Pfam" id="PF21505">
    <property type="entry name" value="RPN2_N"/>
    <property type="match status" value="2"/>
</dbReference>
<dbReference type="AlphaFoldDB" id="A0A9Q8ZFE7"/>
<dbReference type="GO" id="GO:0042176">
    <property type="term" value="P:regulation of protein catabolic process"/>
    <property type="evidence" value="ECO:0007669"/>
    <property type="project" value="UniProtKB-UniRule"/>
</dbReference>
<feature type="domain" description="26S proteasome non-ATPase regulatory subunit 1/RPN2 N-terminal" evidence="9">
    <location>
        <begin position="196"/>
        <end position="432"/>
    </location>
</feature>
<evidence type="ECO:0000259" key="8">
    <source>
        <dbReference type="Pfam" id="PF18004"/>
    </source>
</evidence>
<proteinExistence type="inferred from homology"/>
<dbReference type="Pfam" id="PF18004">
    <property type="entry name" value="RPN2_C"/>
    <property type="match status" value="1"/>
</dbReference>
<evidence type="ECO:0000256" key="7">
    <source>
        <dbReference type="SAM" id="MobiDB-lite"/>
    </source>
</evidence>
<dbReference type="InterPro" id="IPR016642">
    <property type="entry name" value="26S_Psome_Rpn2"/>
</dbReference>
<sequence length="1129" mass="123261">MVGLTSAAGVVGFLSEPDPALRSFALQRLNEEIDLLWPEVAGSVSQIEALYEDESFPERELAALVAAKVYYQLQEYNESMVFALGAGKLFDIHKAAEFEETILDTYIALSVMHNPPTPVSKASQAPPQLSTSFSGNAAGGASTSASLASPITPFSQSALPSKSLLSREDSSTFDPTVPGGGNAGVPGAHPTPMVLQRNVQKNLHSTVRRIFESCYESGNYKQVVGIATEARNLEVLREAIVRASQDGKKQGKKPAQPSAQSEDLMEYVLDICMNVVQERGLRNEILRLILDLLNDDQIPNPDYFSIAKCVVYLNQHALASKLIRQLIERDDDKSRAIAYQISFDLYENGTQEFLSKVMEELPAEKEEDTQKPQSNEAGESDSLLANADTSNVSRTKESESTEEQLKSFNSVRHILRGTKSIELNLEFLYRNNRTDKAILNKIRDSLEARNSIFHSSVTFANAFMNAGTTNDTFFRENLEWLGKAVNWSKFSATAALGVIHRGNITQGQKLLEPYLPKDSVSSGSHYEQGGSLYALGLIYANHGSNVLDLLLKQFQNASEEVIQHGGALGLGVAGMATGSEEIFDAFKNVLYTDSAINGEAVGLSMGLVMLGTGNIKALEDMIQYAHDTQHEKIVRGLAMGMALIMYGRQEAADELINGLLDDPDPTLRYGGIMTIALAYCGTGSNKAVRRLLHVAVSDVSDDVRRVAVMSLGFILFRKPGSVPRMVELLAESYNPHVRYGATMALGIACAGTGLPEAVDLLEPMMKDSTDFVRQGALIALSMIMVQQNEAMNPKVASVRKQLAKVIGDRHEDAMAKFGCALALGIIDAGGRNCTIGLQTPTGNLNMTAIVGMAVFTQYWYWFPLTHFLSLSFTPTAVIGLDQELEIPSFKFHSNTRPSMFDYPPDAEVKTEEAPEKIKTAVLSTTAQDKRRRMVKERQKRRESMDVDHTPSTPKPSGDDDKMDVDEDAKKEEGDKAEGGQAVESSSKKKAEKEKVGYELENMSRVLPPQIKYISFPSERYVPVKKVSGTQFGIEQERRLTQPQPTLGVILLTDTKPSEPKTLLELKVKKAAPAPAPGASGSSGEQAPEGVSVTTAAAPANDNMVYEGDAEAPTPNEFIYESDTNPDDDE</sequence>
<feature type="region of interest" description="Disordered" evidence="7">
    <location>
        <begin position="895"/>
        <end position="994"/>
    </location>
</feature>
<dbReference type="PANTHER" id="PTHR10943:SF2">
    <property type="entry name" value="26S PROTEASOME NON-ATPASE REGULATORY SUBUNIT 1"/>
    <property type="match status" value="1"/>
</dbReference>
<keyword evidence="4" id="KW-0677">Repeat</keyword>
<dbReference type="InterPro" id="IPR011989">
    <property type="entry name" value="ARM-like"/>
</dbReference>
<dbReference type="EMBL" id="CP089281">
    <property type="protein sequence ID" value="USP82376.1"/>
    <property type="molecule type" value="Genomic_DNA"/>
</dbReference>